<dbReference type="InterPro" id="IPR008880">
    <property type="entry name" value="Trigger_fac_C"/>
</dbReference>
<dbReference type="InterPro" id="IPR027304">
    <property type="entry name" value="Trigger_fact/SurA_dom_sf"/>
</dbReference>
<evidence type="ECO:0000256" key="5">
    <source>
        <dbReference type="ARBA" id="ARBA00023110"/>
    </source>
</evidence>
<evidence type="ECO:0000256" key="6">
    <source>
        <dbReference type="ARBA" id="ARBA00023186"/>
    </source>
</evidence>
<dbReference type="GO" id="GO:0003755">
    <property type="term" value="F:peptidyl-prolyl cis-trans isomerase activity"/>
    <property type="evidence" value="ECO:0007669"/>
    <property type="project" value="UniProtKB-EC"/>
</dbReference>
<evidence type="ECO:0000256" key="8">
    <source>
        <dbReference type="ARBA" id="ARBA00029986"/>
    </source>
</evidence>
<keyword evidence="9" id="KW-0131">Cell cycle</keyword>
<dbReference type="InterPro" id="IPR008881">
    <property type="entry name" value="Trigger_fac_ribosome-bd_bac"/>
</dbReference>
<evidence type="ECO:0000256" key="2">
    <source>
        <dbReference type="ARBA" id="ARBA00005464"/>
    </source>
</evidence>
<dbReference type="Gene3D" id="3.30.70.1050">
    <property type="entry name" value="Trigger factor ribosome-binding domain"/>
    <property type="match status" value="1"/>
</dbReference>
<dbReference type="Pfam" id="PF05698">
    <property type="entry name" value="Trigger_C"/>
    <property type="match status" value="1"/>
</dbReference>
<dbReference type="RefSeq" id="WP_369017297.1">
    <property type="nucleotide sequence ID" value="NZ_CP121689.1"/>
</dbReference>
<evidence type="ECO:0000313" key="13">
    <source>
        <dbReference type="Proteomes" id="UP001461341"/>
    </source>
</evidence>
<dbReference type="PANTHER" id="PTHR30560">
    <property type="entry name" value="TRIGGER FACTOR CHAPERONE AND PEPTIDYL-PROLYL CIS/TRANS ISOMERASE"/>
    <property type="match status" value="1"/>
</dbReference>
<evidence type="ECO:0000256" key="1">
    <source>
        <dbReference type="ARBA" id="ARBA00000971"/>
    </source>
</evidence>
<dbReference type="InterPro" id="IPR046357">
    <property type="entry name" value="PPIase_dom_sf"/>
</dbReference>
<evidence type="ECO:0000256" key="4">
    <source>
        <dbReference type="ARBA" id="ARBA00016902"/>
    </source>
</evidence>
<comment type="domain">
    <text evidence="9">Consists of 3 domains; the N-terminus binds the ribosome, the middle domain has PPIase activity, while the C-terminus has intrinsic chaperone activity on its own.</text>
</comment>
<dbReference type="EMBL" id="CP121689">
    <property type="protein sequence ID" value="WZL75151.1"/>
    <property type="molecule type" value="Genomic_DNA"/>
</dbReference>
<comment type="similarity">
    <text evidence="2 9">Belongs to the FKBP-type PPIase family. Tig subfamily.</text>
</comment>
<dbReference type="SUPFAM" id="SSF109998">
    <property type="entry name" value="Triger factor/SurA peptide-binding domain-like"/>
    <property type="match status" value="1"/>
</dbReference>
<proteinExistence type="inferred from homology"/>
<keyword evidence="9" id="KW-0963">Cytoplasm</keyword>
<evidence type="ECO:0000256" key="7">
    <source>
        <dbReference type="ARBA" id="ARBA00023235"/>
    </source>
</evidence>
<dbReference type="PANTHER" id="PTHR30560:SF3">
    <property type="entry name" value="TRIGGER FACTOR-LIKE PROTEIN TIG, CHLOROPLASTIC"/>
    <property type="match status" value="1"/>
</dbReference>
<dbReference type="EC" id="5.2.1.8" evidence="3 9"/>
<comment type="function">
    <text evidence="9">Involved in protein export. Acts as a chaperone by maintaining the newly synthesized protein in an open conformation. Functions as a peptidyl-prolyl cis-trans isomerase.</text>
</comment>
<dbReference type="Proteomes" id="UP001461341">
    <property type="component" value="Chromosome"/>
</dbReference>
<keyword evidence="7 9" id="KW-0413">Isomerase</keyword>
<dbReference type="Pfam" id="PF05697">
    <property type="entry name" value="Trigger_N"/>
    <property type="match status" value="1"/>
</dbReference>
<evidence type="ECO:0000256" key="9">
    <source>
        <dbReference type="HAMAP-Rule" id="MF_00303"/>
    </source>
</evidence>
<accession>A0ABZ2Y819</accession>
<dbReference type="Gene3D" id="3.10.50.40">
    <property type="match status" value="1"/>
</dbReference>
<feature type="domain" description="Trigger factor ribosome-binding bacterial" evidence="10">
    <location>
        <begin position="3"/>
        <end position="146"/>
    </location>
</feature>
<keyword evidence="9" id="KW-0132">Cell division</keyword>
<name>A0ABZ2Y819_9BACT</name>
<evidence type="ECO:0000259" key="10">
    <source>
        <dbReference type="Pfam" id="PF05697"/>
    </source>
</evidence>
<dbReference type="HAMAP" id="MF_00303">
    <property type="entry name" value="Trigger_factor_Tig"/>
    <property type="match status" value="1"/>
</dbReference>
<protein>
    <recommendedName>
        <fullName evidence="4 9">Trigger factor</fullName>
        <shortName evidence="9">TF</shortName>
        <ecNumber evidence="3 9">5.2.1.8</ecNumber>
    </recommendedName>
    <alternativeName>
        <fullName evidence="8 9">PPIase</fullName>
    </alternativeName>
</protein>
<dbReference type="PIRSF" id="PIRSF003095">
    <property type="entry name" value="Trigger_factor"/>
    <property type="match status" value="1"/>
</dbReference>
<evidence type="ECO:0000259" key="11">
    <source>
        <dbReference type="Pfam" id="PF05698"/>
    </source>
</evidence>
<comment type="catalytic activity">
    <reaction evidence="1 9">
        <text>[protein]-peptidylproline (omega=180) = [protein]-peptidylproline (omega=0)</text>
        <dbReference type="Rhea" id="RHEA:16237"/>
        <dbReference type="Rhea" id="RHEA-COMP:10747"/>
        <dbReference type="Rhea" id="RHEA-COMP:10748"/>
        <dbReference type="ChEBI" id="CHEBI:83833"/>
        <dbReference type="ChEBI" id="CHEBI:83834"/>
        <dbReference type="EC" id="5.2.1.8"/>
    </reaction>
</comment>
<dbReference type="Gene3D" id="1.10.3120.10">
    <property type="entry name" value="Trigger factor, C-terminal domain"/>
    <property type="match status" value="1"/>
</dbReference>
<evidence type="ECO:0000256" key="3">
    <source>
        <dbReference type="ARBA" id="ARBA00013194"/>
    </source>
</evidence>
<sequence>MLEVKKQEKEKHLIELEVTVATEKVSEELNAVYAELNRKINVPGFRKGRAPRSILRSRVGKEAVLDYLAQKLVPWALQEALKKEPVEFIGEPEVEIVEIEEDQPAVFRFTLIERPQVTLPDPENIEVKKYKIEIREQDIERELQRLRESRGKWVEKDEPVQAGDLVTFKVGEQSYSVLAGENEGLAQEVLGTKKGEQKTVTLEKEDGDTIEVDLEITGILQKKIPEIDDTFLKEIGEFESVEALKAKIRESLEKLAQDLIEERMKREIIVELVKNSELFLPEPLIQFETRQQIEAFRKRLERDNLTLEKYLELTNSDFASFEESMRKVAQWELRKMFVIQQYIEQNEIKAEEEEIQEKINDLARTAGKEPQEVRNILERNDRIKNIENNIKFEKMFEHLKQRIKIREIEEPINLDQWKALADPEEEMVV</sequence>
<keyword evidence="5 9" id="KW-0697">Rotamase</keyword>
<keyword evidence="6 9" id="KW-0143">Chaperone</keyword>
<reference evidence="12 13" key="1">
    <citation type="submission" date="2023-03" db="EMBL/GenBank/DDBJ databases">
        <title>Novel Species.</title>
        <authorList>
            <person name="Ma S."/>
        </authorList>
    </citation>
    <scope>NUCLEOTIDE SEQUENCE [LARGE SCALE GENOMIC DNA]</scope>
    <source>
        <strain evidence="12 13">B11</strain>
    </source>
</reference>
<gene>
    <name evidence="9 12" type="primary">tig</name>
    <name evidence="12" type="ORF">QBE54_05990</name>
</gene>
<dbReference type="NCBIfam" id="TIGR00115">
    <property type="entry name" value="tig"/>
    <property type="match status" value="1"/>
</dbReference>
<dbReference type="InterPro" id="IPR005215">
    <property type="entry name" value="Trig_fac"/>
</dbReference>
<evidence type="ECO:0000313" key="12">
    <source>
        <dbReference type="EMBL" id="WZL75151.1"/>
    </source>
</evidence>
<keyword evidence="13" id="KW-1185">Reference proteome</keyword>
<dbReference type="InterPro" id="IPR037041">
    <property type="entry name" value="Trigger_fac_C_sf"/>
</dbReference>
<comment type="subcellular location">
    <subcellularLocation>
        <location evidence="9">Cytoplasm</location>
    </subcellularLocation>
    <text evidence="9">About half TF is bound to the ribosome near the polypeptide exit tunnel while the other half is free in the cytoplasm.</text>
</comment>
<dbReference type="SUPFAM" id="SSF54534">
    <property type="entry name" value="FKBP-like"/>
    <property type="match status" value="1"/>
</dbReference>
<dbReference type="InterPro" id="IPR036611">
    <property type="entry name" value="Trigger_fac_ribosome-bd_sf"/>
</dbReference>
<dbReference type="SUPFAM" id="SSF102735">
    <property type="entry name" value="Trigger factor ribosome-binding domain"/>
    <property type="match status" value="1"/>
</dbReference>
<organism evidence="12 13">
    <name type="scientific">Thermatribacter velox</name>
    <dbReference type="NCBI Taxonomy" id="3039681"/>
    <lineage>
        <taxon>Bacteria</taxon>
        <taxon>Pseudomonadati</taxon>
        <taxon>Atribacterota</taxon>
        <taxon>Atribacteria</taxon>
        <taxon>Atribacterales</taxon>
        <taxon>Thermatribacteraceae</taxon>
        <taxon>Thermatribacter</taxon>
    </lineage>
</organism>
<feature type="domain" description="Trigger factor C-terminal" evidence="11">
    <location>
        <begin position="240"/>
        <end position="400"/>
    </location>
</feature>